<keyword evidence="3 10" id="KW-0256">Endoplasmic reticulum</keyword>
<dbReference type="Pfam" id="PF01080">
    <property type="entry name" value="Presenilin"/>
    <property type="match status" value="1"/>
</dbReference>
<dbReference type="GO" id="GO:0006509">
    <property type="term" value="P:membrane protein ectodomain proteolysis"/>
    <property type="evidence" value="ECO:0007669"/>
    <property type="project" value="TreeGrafter"/>
</dbReference>
<dbReference type="PRINTS" id="PR01072">
    <property type="entry name" value="PRESENILIN"/>
</dbReference>
<comment type="similarity">
    <text evidence="1 10">Belongs to the peptidase A22A family.</text>
</comment>
<feature type="region of interest" description="Disordered" evidence="11">
    <location>
        <begin position="253"/>
        <end position="274"/>
    </location>
</feature>
<comment type="subunit">
    <text evidence="9">Homodimer. Probable component of the gamma-secretase complex, a complex composed of a presenilin homodimer, nicastrin, APH1 and PEN2.</text>
</comment>
<keyword evidence="5 10" id="KW-1133">Transmembrane helix</keyword>
<dbReference type="GO" id="GO:0016485">
    <property type="term" value="P:protein processing"/>
    <property type="evidence" value="ECO:0007669"/>
    <property type="project" value="InterPro"/>
</dbReference>
<dbReference type="PANTHER" id="PTHR10202">
    <property type="entry name" value="PRESENILIN"/>
    <property type="match status" value="1"/>
</dbReference>
<feature type="compositionally biased region" description="Polar residues" evidence="11">
    <location>
        <begin position="808"/>
        <end position="830"/>
    </location>
</feature>
<evidence type="ECO:0000256" key="11">
    <source>
        <dbReference type="SAM" id="MobiDB-lite"/>
    </source>
</evidence>
<keyword evidence="2 10" id="KW-0812">Transmembrane</keyword>
<feature type="transmembrane region" description="Helical" evidence="10">
    <location>
        <begin position="109"/>
        <end position="130"/>
    </location>
</feature>
<comment type="subcellular location">
    <subcellularLocation>
        <location evidence="10">Endoplasmic reticulum membrane</location>
        <topology evidence="10">Multi-pass membrane protein</topology>
    </subcellularLocation>
    <subcellularLocation>
        <location evidence="10">Golgi apparatus membrane</location>
        <topology evidence="10">Multi-pass membrane protein</topology>
    </subcellularLocation>
</comment>
<protein>
    <recommendedName>
        <fullName evidence="10">Presenilin</fullName>
        <ecNumber evidence="10">3.4.23.-</ecNumber>
    </recommendedName>
</protein>
<comment type="function">
    <text evidence="8 10">Probable subunit of the gamma-secretase complex, an endoprotease complex that catalyzes the intramembrane cleavage of integral membrane proteins such as Notch receptors.</text>
</comment>
<dbReference type="STRING" id="3750.A0A498I661"/>
<dbReference type="GO" id="GO:0005789">
    <property type="term" value="C:endoplasmic reticulum membrane"/>
    <property type="evidence" value="ECO:0007669"/>
    <property type="project" value="UniProtKB-SubCell"/>
</dbReference>
<gene>
    <name evidence="12" type="ORF">DVH24_023711</name>
</gene>
<feature type="transmembrane region" description="Helical" evidence="10">
    <location>
        <begin position="360"/>
        <end position="380"/>
    </location>
</feature>
<proteinExistence type="inferred from homology"/>
<dbReference type="InterPro" id="IPR001108">
    <property type="entry name" value="Peptidase_A22A"/>
</dbReference>
<evidence type="ECO:0000256" key="6">
    <source>
        <dbReference type="ARBA" id="ARBA00023034"/>
    </source>
</evidence>
<feature type="transmembrane region" description="Helical" evidence="10">
    <location>
        <begin position="136"/>
        <end position="155"/>
    </location>
</feature>
<dbReference type="PANTHER" id="PTHR10202:SF13">
    <property type="entry name" value="PRESENILIN HOMOLOG"/>
    <property type="match status" value="1"/>
</dbReference>
<feature type="transmembrane region" description="Helical" evidence="10">
    <location>
        <begin position="73"/>
        <end position="97"/>
    </location>
</feature>
<dbReference type="GO" id="GO:0000139">
    <property type="term" value="C:Golgi membrane"/>
    <property type="evidence" value="ECO:0007669"/>
    <property type="project" value="UniProtKB-SubCell"/>
</dbReference>
<feature type="region of interest" description="Disordered" evidence="11">
    <location>
        <begin position="749"/>
        <end position="776"/>
    </location>
</feature>
<evidence type="ECO:0000256" key="3">
    <source>
        <dbReference type="ARBA" id="ARBA00022824"/>
    </source>
</evidence>
<name>A0A498I661_MALDO</name>
<keyword evidence="4 10" id="KW-0914">Notch signaling pathway</keyword>
<feature type="region of interest" description="Disordered" evidence="11">
    <location>
        <begin position="797"/>
        <end position="834"/>
    </location>
</feature>
<feature type="transmembrane region" description="Helical" evidence="10">
    <location>
        <begin position="185"/>
        <end position="206"/>
    </location>
</feature>
<dbReference type="SMART" id="SM00730">
    <property type="entry name" value="PSN"/>
    <property type="match status" value="1"/>
</dbReference>
<evidence type="ECO:0000256" key="8">
    <source>
        <dbReference type="ARBA" id="ARBA00059584"/>
    </source>
</evidence>
<keyword evidence="6 10" id="KW-0333">Golgi apparatus</keyword>
<evidence type="ECO:0000256" key="7">
    <source>
        <dbReference type="ARBA" id="ARBA00023136"/>
    </source>
</evidence>
<feature type="compositionally biased region" description="Polar residues" evidence="11">
    <location>
        <begin position="255"/>
        <end position="269"/>
    </location>
</feature>
<keyword evidence="7 10" id="KW-0472">Membrane</keyword>
<feature type="compositionally biased region" description="Basic and acidic residues" evidence="11">
    <location>
        <begin position="749"/>
        <end position="765"/>
    </location>
</feature>
<dbReference type="EC" id="3.4.23.-" evidence="10"/>
<accession>A0A498I661</accession>
<organism evidence="12 13">
    <name type="scientific">Malus domestica</name>
    <name type="common">Apple</name>
    <name type="synonym">Pyrus malus</name>
    <dbReference type="NCBI Taxonomy" id="3750"/>
    <lineage>
        <taxon>Eukaryota</taxon>
        <taxon>Viridiplantae</taxon>
        <taxon>Streptophyta</taxon>
        <taxon>Embryophyta</taxon>
        <taxon>Tracheophyta</taxon>
        <taxon>Spermatophyta</taxon>
        <taxon>Magnoliopsida</taxon>
        <taxon>eudicotyledons</taxon>
        <taxon>Gunneridae</taxon>
        <taxon>Pentapetalae</taxon>
        <taxon>rosids</taxon>
        <taxon>fabids</taxon>
        <taxon>Rosales</taxon>
        <taxon>Rosaceae</taxon>
        <taxon>Amygdaloideae</taxon>
        <taxon>Maleae</taxon>
        <taxon>Malus</taxon>
    </lineage>
</organism>
<dbReference type="FunFam" id="1.10.472.100:FF:000002">
    <property type="entry name" value="Presenilin"/>
    <property type="match status" value="1"/>
</dbReference>
<sequence length="856" mass="93531">MAQNPRPTTVLESLGEELIRIITPVSVCMLLVVLLVTVLTDDASSSSERVTSIATIAYDETASDSSWDKFVGALLNSLVFVAVVTAITFVLVLLFYLRCTRFLKIYMGFSSFVVLGFMGGEIALFLIQDFNVPVDSITFVLVLFNFAVVGVLAVFMSKMAIFVTQGYLVVIGMLVAYWFTLLPEWTTWVLLVAMALYDLAAVLLPVGPLRLLVELAISRDEEIPALVYEARPVTPHDSQGPVGERRVWRDRRNENSSIGNENPNSNSNLGEFGNVDNDSSLVRAEEGRIPERDQELSAPLLERVANVQPCRQEDVAASESLLLEGIGLGSSGSIKLGLGDFIFYSVLVGRAAMYDFMTVYACYLAIIGGLGVTLILLAVYQKALPALPVSIMLGVLFYVLTRLLLEVFVKWNFYSQRLIGGCRKYMKHRSILRDTDDFSLQPLDSVAYRKVAVDAKLRRQIFRPVRNHHRFSEGRKESDGFGLPEAEPRQFLVMESADDRTRLSPVATTPCEVDTAAKGLGSGSGGLGLSDQLNELRTDPITALGEANISTVGESLSNSQVSDCNEAFELGANATSAEDFAACAATDASQNVQPSDRLEGSHSQPADDANDSATQSPPTQMMERPGDPASSPYRIPDYVFARNKSTAPLEWSTESNESLFSIQMGNTSFTKDQFNWLCKSGELGLPEVNYLPGSPCNIDFTSNQPPAKQTAQSAENASNKLSTVVEEPSLRVTEEKAAETMREVLRENAVNHEREKSTTAREGGKYHSARLSHASDGSTRSFAFPILLGDINVSLRGEGTRHKHQSGSKRTSQRESQPQMPEETPNASSPPSKPTPIVPKCGWGLSCFSCCPSCCT</sequence>
<comment type="domain">
    <text evidence="10">The PAL motif is required for normal active site conformation.</text>
</comment>
<keyword evidence="13" id="KW-1185">Reference proteome</keyword>
<comment type="caution">
    <text evidence="12">The sequence shown here is derived from an EMBL/GenBank/DDBJ whole genome shotgun (WGS) entry which is preliminary data.</text>
</comment>
<feature type="transmembrane region" description="Helical" evidence="10">
    <location>
        <begin position="21"/>
        <end position="40"/>
    </location>
</feature>
<dbReference type="GO" id="GO:0005798">
    <property type="term" value="C:Golgi-associated vesicle"/>
    <property type="evidence" value="ECO:0007669"/>
    <property type="project" value="UniProtKB-ARBA"/>
</dbReference>
<dbReference type="AlphaFoldDB" id="A0A498I661"/>
<evidence type="ECO:0000313" key="13">
    <source>
        <dbReference type="Proteomes" id="UP000290289"/>
    </source>
</evidence>
<evidence type="ECO:0000256" key="9">
    <source>
        <dbReference type="ARBA" id="ARBA00062638"/>
    </source>
</evidence>
<evidence type="ECO:0000256" key="5">
    <source>
        <dbReference type="ARBA" id="ARBA00022989"/>
    </source>
</evidence>
<keyword evidence="10" id="KW-0645">Protease</keyword>
<dbReference type="GO" id="GO:0007219">
    <property type="term" value="P:Notch signaling pathway"/>
    <property type="evidence" value="ECO:0007669"/>
    <property type="project" value="UniProtKB-KW"/>
</dbReference>
<keyword evidence="10" id="KW-0378">Hydrolase</keyword>
<evidence type="ECO:0000313" key="12">
    <source>
        <dbReference type="EMBL" id="RXH77437.1"/>
    </source>
</evidence>
<feature type="region of interest" description="Disordered" evidence="11">
    <location>
        <begin position="702"/>
        <end position="721"/>
    </location>
</feature>
<evidence type="ECO:0000256" key="10">
    <source>
        <dbReference type="RuleBase" id="RU361148"/>
    </source>
</evidence>
<dbReference type="Proteomes" id="UP000290289">
    <property type="component" value="Chromosome 14"/>
</dbReference>
<dbReference type="EMBL" id="RDQH01000340">
    <property type="protein sequence ID" value="RXH77437.1"/>
    <property type="molecule type" value="Genomic_DNA"/>
</dbReference>
<evidence type="ECO:0000256" key="4">
    <source>
        <dbReference type="ARBA" id="ARBA00022976"/>
    </source>
</evidence>
<feature type="transmembrane region" description="Helical" evidence="10">
    <location>
        <begin position="160"/>
        <end position="179"/>
    </location>
</feature>
<dbReference type="GO" id="GO:0042500">
    <property type="term" value="F:aspartic endopeptidase activity, intramembrane cleaving"/>
    <property type="evidence" value="ECO:0007669"/>
    <property type="project" value="InterPro"/>
</dbReference>
<evidence type="ECO:0000256" key="2">
    <source>
        <dbReference type="ARBA" id="ARBA00022692"/>
    </source>
</evidence>
<dbReference type="InterPro" id="IPR042524">
    <property type="entry name" value="Presenilin_C"/>
</dbReference>
<dbReference type="Gene3D" id="1.10.472.100">
    <property type="entry name" value="Presenilin"/>
    <property type="match status" value="1"/>
</dbReference>
<dbReference type="InterPro" id="IPR006639">
    <property type="entry name" value="Preselin/SPP"/>
</dbReference>
<evidence type="ECO:0000256" key="1">
    <source>
        <dbReference type="ARBA" id="ARBA00008604"/>
    </source>
</evidence>
<feature type="region of interest" description="Disordered" evidence="11">
    <location>
        <begin position="587"/>
        <end position="634"/>
    </location>
</feature>
<feature type="transmembrane region" description="Helical" evidence="10">
    <location>
        <begin position="386"/>
        <end position="405"/>
    </location>
</feature>
<dbReference type="GO" id="GO:0070765">
    <property type="term" value="C:gamma-secretase complex"/>
    <property type="evidence" value="ECO:0007669"/>
    <property type="project" value="TreeGrafter"/>
</dbReference>
<reference evidence="12 13" key="1">
    <citation type="submission" date="2018-10" db="EMBL/GenBank/DDBJ databases">
        <title>A high-quality apple genome assembly.</title>
        <authorList>
            <person name="Hu J."/>
        </authorList>
    </citation>
    <scope>NUCLEOTIDE SEQUENCE [LARGE SCALE GENOMIC DNA]</scope>
    <source>
        <strain evidence="13">cv. HFTH1</strain>
        <tissue evidence="12">Young leaf</tissue>
    </source>
</reference>